<comment type="caution">
    <text evidence="3">The sequence shown here is derived from an EMBL/GenBank/DDBJ whole genome shotgun (WGS) entry which is preliminary data.</text>
</comment>
<dbReference type="PANTHER" id="PTHR47814">
    <property type="entry name" value="PEPTIDYL-TRNA HYDROLASE ARFB"/>
    <property type="match status" value="1"/>
</dbReference>
<dbReference type="AlphaFoldDB" id="A0A5S5CCN5"/>
<organism evidence="3 4">
    <name type="scientific">Aquimarina intermedia</name>
    <dbReference type="NCBI Taxonomy" id="350814"/>
    <lineage>
        <taxon>Bacteria</taxon>
        <taxon>Pseudomonadati</taxon>
        <taxon>Bacteroidota</taxon>
        <taxon>Flavobacteriia</taxon>
        <taxon>Flavobacteriales</taxon>
        <taxon>Flavobacteriaceae</taxon>
        <taxon>Aquimarina</taxon>
    </lineage>
</organism>
<proteinExistence type="predicted"/>
<dbReference type="Proteomes" id="UP000324376">
    <property type="component" value="Unassembled WGS sequence"/>
</dbReference>
<reference evidence="3 4" key="1">
    <citation type="submission" date="2019-07" db="EMBL/GenBank/DDBJ databases">
        <title>Genomic Encyclopedia of Archaeal and Bacterial Type Strains, Phase II (KMG-II): from individual species to whole genera.</title>
        <authorList>
            <person name="Goeker M."/>
        </authorList>
    </citation>
    <scope>NUCLEOTIDE SEQUENCE [LARGE SCALE GENOMIC DNA]</scope>
    <source>
        <strain evidence="3 4">DSM 17527</strain>
    </source>
</reference>
<accession>A0A5S5CCN5</accession>
<gene>
    <name evidence="3" type="ORF">BD809_101273</name>
</gene>
<dbReference type="PROSITE" id="PS00745">
    <property type="entry name" value="RF_PROK_I"/>
    <property type="match status" value="1"/>
</dbReference>
<dbReference type="GO" id="GO:0043022">
    <property type="term" value="F:ribosome binding"/>
    <property type="evidence" value="ECO:0007669"/>
    <property type="project" value="TreeGrafter"/>
</dbReference>
<dbReference type="GO" id="GO:0004045">
    <property type="term" value="F:peptidyl-tRNA hydrolase activity"/>
    <property type="evidence" value="ECO:0007669"/>
    <property type="project" value="TreeGrafter"/>
</dbReference>
<dbReference type="InterPro" id="IPR000352">
    <property type="entry name" value="Pep_chain_release_fac_I"/>
</dbReference>
<dbReference type="SUPFAM" id="SSF110916">
    <property type="entry name" value="Peptidyl-tRNA hydrolase domain-like"/>
    <property type="match status" value="1"/>
</dbReference>
<protein>
    <submittedName>
        <fullName evidence="3">Ribosome-associated protein</fullName>
    </submittedName>
</protein>
<sequence length="133" mass="15354">MKTDVLLKELEFKATRSSGAGGQHVNKVSTKIIVRLHIDNSQGFTLEEKQRLRSKLVSRISNEGYLQLSCDASRNQHRNKNLAIQRLLDMLKAALVREKVRKSTKPSRASIQKRLDSKKKQSQRKENRRNPDF</sequence>
<dbReference type="RefSeq" id="WP_148781146.1">
    <property type="nucleotide sequence ID" value="NZ_VNHU01000001.1"/>
</dbReference>
<evidence type="ECO:0000313" key="3">
    <source>
        <dbReference type="EMBL" id="TYP77125.1"/>
    </source>
</evidence>
<feature type="compositionally biased region" description="Basic and acidic residues" evidence="1">
    <location>
        <begin position="113"/>
        <end position="133"/>
    </location>
</feature>
<keyword evidence="4" id="KW-1185">Reference proteome</keyword>
<dbReference type="NCBIfam" id="NF006718">
    <property type="entry name" value="PRK09256.1"/>
    <property type="match status" value="1"/>
</dbReference>
<evidence type="ECO:0000313" key="4">
    <source>
        <dbReference type="Proteomes" id="UP000324376"/>
    </source>
</evidence>
<dbReference type="GO" id="GO:0003747">
    <property type="term" value="F:translation release factor activity"/>
    <property type="evidence" value="ECO:0007669"/>
    <property type="project" value="InterPro"/>
</dbReference>
<feature type="domain" description="Prokaryotic-type class I peptide chain release factors" evidence="2">
    <location>
        <begin position="16"/>
        <end position="32"/>
    </location>
</feature>
<feature type="region of interest" description="Disordered" evidence="1">
    <location>
        <begin position="98"/>
        <end position="133"/>
    </location>
</feature>
<evidence type="ECO:0000259" key="2">
    <source>
        <dbReference type="PROSITE" id="PS00745"/>
    </source>
</evidence>
<dbReference type="GO" id="GO:0072344">
    <property type="term" value="P:rescue of stalled ribosome"/>
    <property type="evidence" value="ECO:0007669"/>
    <property type="project" value="TreeGrafter"/>
</dbReference>
<evidence type="ECO:0000256" key="1">
    <source>
        <dbReference type="SAM" id="MobiDB-lite"/>
    </source>
</evidence>
<dbReference type="Pfam" id="PF00472">
    <property type="entry name" value="RF-1"/>
    <property type="match status" value="1"/>
</dbReference>
<dbReference type="Gene3D" id="3.30.160.20">
    <property type="match status" value="1"/>
</dbReference>
<dbReference type="OrthoDB" id="9815709at2"/>
<dbReference type="EMBL" id="VNHU01000001">
    <property type="protein sequence ID" value="TYP77125.1"/>
    <property type="molecule type" value="Genomic_DNA"/>
</dbReference>
<dbReference type="PANTHER" id="PTHR47814:SF1">
    <property type="entry name" value="PEPTIDYL-TRNA HYDROLASE ARFB"/>
    <property type="match status" value="1"/>
</dbReference>
<name>A0A5S5CCN5_9FLAO</name>